<keyword evidence="1" id="KW-0732">Signal</keyword>
<dbReference type="Ensembl" id="ENSUMAT00000019483.1">
    <property type="protein sequence ID" value="ENSUMAP00000016472.1"/>
    <property type="gene ID" value="ENSUMAG00000012100.1"/>
</dbReference>
<name>A0A452U6U4_URSMA</name>
<dbReference type="SUPFAM" id="SSF53756">
    <property type="entry name" value="UDP-Glycosyltransferase/glycogen phosphorylase"/>
    <property type="match status" value="1"/>
</dbReference>
<dbReference type="GeneTree" id="ENSGT00940000161263"/>
<sequence length="132" mass="14776">MVGQRTLRLAAFLLSGFLLSEAAQILTISSLGGSHSLLMDQVSHLLQDHGHNVTITNHSGHPWIPLNDISYNVINWLSPEGHRKEFKEYFDFFMREALRALTYVPSLSGLIWWNVAQVTGLLGLDSLSPSFN</sequence>
<evidence type="ECO:0000256" key="1">
    <source>
        <dbReference type="SAM" id="SignalP"/>
    </source>
</evidence>
<reference evidence="2" key="1">
    <citation type="submission" date="2019-03" db="UniProtKB">
        <authorList>
            <consortium name="Ensembl"/>
        </authorList>
    </citation>
    <scope>IDENTIFICATION</scope>
</reference>
<proteinExistence type="predicted"/>
<evidence type="ECO:0000313" key="2">
    <source>
        <dbReference type="Ensembl" id="ENSUMAP00000016472"/>
    </source>
</evidence>
<feature type="signal peptide" evidence="1">
    <location>
        <begin position="1"/>
        <end position="22"/>
    </location>
</feature>
<feature type="chain" id="PRO_5019023208" evidence="1">
    <location>
        <begin position="23"/>
        <end position="132"/>
    </location>
</feature>
<gene>
    <name evidence="2" type="primary">LOC103664713</name>
</gene>
<protein>
    <submittedName>
        <fullName evidence="2">UDP-glucuronosyltransferase 3A1-like</fullName>
    </submittedName>
</protein>
<organism evidence="2">
    <name type="scientific">Ursus maritimus</name>
    <name type="common">Polar bear</name>
    <name type="synonym">Thalarctos maritimus</name>
    <dbReference type="NCBI Taxonomy" id="29073"/>
    <lineage>
        <taxon>Eukaryota</taxon>
        <taxon>Metazoa</taxon>
        <taxon>Chordata</taxon>
        <taxon>Craniata</taxon>
        <taxon>Vertebrata</taxon>
        <taxon>Euteleostomi</taxon>
        <taxon>Mammalia</taxon>
        <taxon>Eutheria</taxon>
        <taxon>Laurasiatheria</taxon>
        <taxon>Carnivora</taxon>
        <taxon>Caniformia</taxon>
        <taxon>Ursidae</taxon>
        <taxon>Ursus</taxon>
    </lineage>
</organism>
<accession>A0A452U6U4</accession>
<dbReference type="AlphaFoldDB" id="A0A452U6U4"/>